<dbReference type="PANTHER" id="PTHR42973:SF39">
    <property type="entry name" value="FAD-BINDING PCMH-TYPE DOMAIN-CONTAINING PROTEIN"/>
    <property type="match status" value="1"/>
</dbReference>
<sequence>MDNNLRVVWKDKADHEEYESARVGRVFNHRRPTRLPIAIAEPKDEAQILQAVKLAISLNCRVSVRSGGHSWAAWSVRDEALLIDLGKWNYIAFDENSMVATVSPSTTGRMLNKFLSERGYMFPGGHCPDVGLGGFLLQGGMGWNCKVRIPLTPNTLALTDTDMFDIQQNWGWACENIVALDVVTANGELIHVDEHHHQDLFFAARGAGPGFPGVITKFHLKVRKSYSSMLGSTFIYPIARYDEVLDWVIKISPDFDDGTEIVAVSAVPPGMTERCIIAHFVVFKHTEAESQEALSPANRGRPDGCLVEIVNEPTSLAQEYVDQDKANPEGYRYCAENGYVKNDEDVVGVLREAFTTPPHPKSFCLWFAMAPCSRRTLPDMALSMQTDHYFAAYTVWEDEQDDKRCQTWTREVMKNIAPHCAGSYMGDFDFQVRQTKFWTDDKAKKLMEIRRRRDPDGRICGYLDAGDASGVNGLENEERSFEAIQCNGNGKSRI</sequence>
<dbReference type="InterPro" id="IPR050416">
    <property type="entry name" value="FAD-linked_Oxidoreductase"/>
</dbReference>
<dbReference type="OrthoDB" id="415825at2759"/>
<dbReference type="Pfam" id="PF01565">
    <property type="entry name" value="FAD_binding_4"/>
    <property type="match status" value="1"/>
</dbReference>
<organism evidence="7 8">
    <name type="scientific">Fusarium beomiforme</name>
    <dbReference type="NCBI Taxonomy" id="44412"/>
    <lineage>
        <taxon>Eukaryota</taxon>
        <taxon>Fungi</taxon>
        <taxon>Dikarya</taxon>
        <taxon>Ascomycota</taxon>
        <taxon>Pezizomycotina</taxon>
        <taxon>Sordariomycetes</taxon>
        <taxon>Hypocreomycetidae</taxon>
        <taxon>Hypocreales</taxon>
        <taxon>Nectriaceae</taxon>
        <taxon>Fusarium</taxon>
        <taxon>Fusarium burgessii species complex</taxon>
    </lineage>
</organism>
<dbReference type="InterPro" id="IPR016169">
    <property type="entry name" value="FAD-bd_PCMH_sub2"/>
</dbReference>
<evidence type="ECO:0000259" key="6">
    <source>
        <dbReference type="PROSITE" id="PS51387"/>
    </source>
</evidence>
<dbReference type="InterPro" id="IPR016166">
    <property type="entry name" value="FAD-bd_PCMH"/>
</dbReference>
<evidence type="ECO:0000256" key="2">
    <source>
        <dbReference type="ARBA" id="ARBA00005466"/>
    </source>
</evidence>
<dbReference type="PANTHER" id="PTHR42973">
    <property type="entry name" value="BINDING OXIDOREDUCTASE, PUTATIVE (AFU_ORTHOLOGUE AFUA_1G17690)-RELATED"/>
    <property type="match status" value="1"/>
</dbReference>
<comment type="similarity">
    <text evidence="2">Belongs to the oxygen-dependent FAD-linked oxidoreductase family.</text>
</comment>
<dbReference type="AlphaFoldDB" id="A0A9P5DXI0"/>
<evidence type="ECO:0000256" key="3">
    <source>
        <dbReference type="ARBA" id="ARBA00022630"/>
    </source>
</evidence>
<dbReference type="Gene3D" id="3.30.465.10">
    <property type="match status" value="1"/>
</dbReference>
<accession>A0A9P5DXI0</accession>
<dbReference type="Proteomes" id="UP000730481">
    <property type="component" value="Unassembled WGS sequence"/>
</dbReference>
<reference evidence="7" key="1">
    <citation type="journal article" date="2017" name="Mycologia">
        <title>Fusarium algeriense, sp. nov., a novel toxigenic crown rot pathogen of durum wheat from Algeria is nested in the Fusarium burgessii species complex.</title>
        <authorList>
            <person name="Laraba I."/>
            <person name="Keddad A."/>
            <person name="Boureghda H."/>
            <person name="Abdallah N."/>
            <person name="Vaughan M.M."/>
            <person name="Proctor R.H."/>
            <person name="Busman M."/>
            <person name="O'Donnell K."/>
        </authorList>
    </citation>
    <scope>NUCLEOTIDE SEQUENCE</scope>
    <source>
        <strain evidence="7">NRRL 25174</strain>
    </source>
</reference>
<dbReference type="InterPro" id="IPR006094">
    <property type="entry name" value="Oxid_FAD_bind_N"/>
</dbReference>
<evidence type="ECO:0000313" key="7">
    <source>
        <dbReference type="EMBL" id="KAF4338444.1"/>
    </source>
</evidence>
<keyword evidence="8" id="KW-1185">Reference proteome</keyword>
<protein>
    <submittedName>
        <fullName evidence="7">FAD binding domain protein</fullName>
    </submittedName>
</protein>
<dbReference type="InterPro" id="IPR036318">
    <property type="entry name" value="FAD-bd_PCMH-like_sf"/>
</dbReference>
<evidence type="ECO:0000256" key="1">
    <source>
        <dbReference type="ARBA" id="ARBA00001974"/>
    </source>
</evidence>
<keyword evidence="5" id="KW-0560">Oxidoreductase</keyword>
<proteinExistence type="inferred from homology"/>
<dbReference type="Gene3D" id="3.40.462.20">
    <property type="match status" value="1"/>
</dbReference>
<dbReference type="PROSITE" id="PS51387">
    <property type="entry name" value="FAD_PCMH"/>
    <property type="match status" value="1"/>
</dbReference>
<comment type="cofactor">
    <cofactor evidence="1">
        <name>FAD</name>
        <dbReference type="ChEBI" id="CHEBI:57692"/>
    </cofactor>
</comment>
<evidence type="ECO:0000313" key="8">
    <source>
        <dbReference type="Proteomes" id="UP000730481"/>
    </source>
</evidence>
<reference evidence="7" key="2">
    <citation type="submission" date="2020-02" db="EMBL/GenBank/DDBJ databases">
        <title>Identification and distribution of gene clusters putatively required for synthesis of sphingolipid metabolism inhibitors in phylogenetically diverse species of the filamentous fungus Fusarium.</title>
        <authorList>
            <person name="Kim H.-S."/>
            <person name="Busman M."/>
            <person name="Brown D.W."/>
            <person name="Divon H."/>
            <person name="Uhlig S."/>
            <person name="Proctor R.H."/>
        </authorList>
    </citation>
    <scope>NUCLEOTIDE SEQUENCE</scope>
    <source>
        <strain evidence="7">NRRL 25174</strain>
    </source>
</reference>
<keyword evidence="3" id="KW-0285">Flavoprotein</keyword>
<dbReference type="EMBL" id="PVQB02000347">
    <property type="protein sequence ID" value="KAF4338444.1"/>
    <property type="molecule type" value="Genomic_DNA"/>
</dbReference>
<evidence type="ECO:0000256" key="5">
    <source>
        <dbReference type="ARBA" id="ARBA00023002"/>
    </source>
</evidence>
<dbReference type="GO" id="GO:0016491">
    <property type="term" value="F:oxidoreductase activity"/>
    <property type="evidence" value="ECO:0007669"/>
    <property type="project" value="UniProtKB-KW"/>
</dbReference>
<gene>
    <name evidence="7" type="ORF">FBEOM_7713</name>
</gene>
<evidence type="ECO:0000256" key="4">
    <source>
        <dbReference type="ARBA" id="ARBA00022827"/>
    </source>
</evidence>
<dbReference type="SUPFAM" id="SSF56176">
    <property type="entry name" value="FAD-binding/transporter-associated domain-like"/>
    <property type="match status" value="1"/>
</dbReference>
<dbReference type="GO" id="GO:0071949">
    <property type="term" value="F:FAD binding"/>
    <property type="evidence" value="ECO:0007669"/>
    <property type="project" value="InterPro"/>
</dbReference>
<feature type="domain" description="FAD-binding PCMH-type" evidence="6">
    <location>
        <begin position="30"/>
        <end position="225"/>
    </location>
</feature>
<comment type="caution">
    <text evidence="7">The sequence shown here is derived from an EMBL/GenBank/DDBJ whole genome shotgun (WGS) entry which is preliminary data.</text>
</comment>
<name>A0A9P5DXI0_9HYPO</name>
<keyword evidence="4" id="KW-0274">FAD</keyword>